<feature type="signal peptide" evidence="1">
    <location>
        <begin position="1"/>
        <end position="18"/>
    </location>
</feature>
<dbReference type="RefSeq" id="WP_116823620.1">
    <property type="nucleotide sequence ID" value="NZ_JAEMEF010000001.1"/>
</dbReference>
<reference evidence="2 3" key="1">
    <citation type="submission" date="2020-12" db="EMBL/GenBank/DDBJ databases">
        <title>Olleya sediminilitoris sp. nov., isolated from a tidal flat.</title>
        <authorList>
            <person name="Park S."/>
            <person name="Yoon J.-H."/>
        </authorList>
    </citation>
    <scope>NUCLEOTIDE SEQUENCE [LARGE SCALE GENOMIC DNA]</scope>
    <source>
        <strain evidence="2 3">YSTF-M6</strain>
    </source>
</reference>
<proteinExistence type="predicted"/>
<organism evidence="2 3">
    <name type="scientific">Olleya sediminilitoris</name>
    <dbReference type="NCBI Taxonomy" id="2795739"/>
    <lineage>
        <taxon>Bacteria</taxon>
        <taxon>Pseudomonadati</taxon>
        <taxon>Bacteroidota</taxon>
        <taxon>Flavobacteriia</taxon>
        <taxon>Flavobacteriales</taxon>
        <taxon>Flavobacteriaceae</taxon>
    </lineage>
</organism>
<protein>
    <recommendedName>
        <fullName evidence="4">Adhesin domain-containing protein</fullName>
    </recommendedName>
</protein>
<accession>A0ABS1WGK2</accession>
<evidence type="ECO:0000313" key="3">
    <source>
        <dbReference type="Proteomes" id="UP000605013"/>
    </source>
</evidence>
<evidence type="ECO:0000256" key="1">
    <source>
        <dbReference type="SAM" id="SignalP"/>
    </source>
</evidence>
<evidence type="ECO:0000313" key="2">
    <source>
        <dbReference type="EMBL" id="MBL7558246.1"/>
    </source>
</evidence>
<keyword evidence="1" id="KW-0732">Signal</keyword>
<gene>
    <name evidence="2" type="ORF">JAO71_00410</name>
</gene>
<evidence type="ECO:0008006" key="4">
    <source>
        <dbReference type="Google" id="ProtNLM"/>
    </source>
</evidence>
<keyword evidence="3" id="KW-1185">Reference proteome</keyword>
<sequence length="207" mass="23020">MKLKITLSLLLFTSFLYAQISKEKTWEATAVKTVNISAEGVFKINVKNSSSKTLSLKARIEGENAQHLVILDSISSETLFINSAYQPLFKNNNDKLSAHKVLSVEYDLSVPKHMILDIKSDIASVHVVGEYNYVFVESNQGECSLKQFLGNATINTIDGNITVQTNNAEVTAFSKTGVVQLNQFKYEKFNINCHSINGNIHVSKTKN</sequence>
<dbReference type="Proteomes" id="UP000605013">
    <property type="component" value="Unassembled WGS sequence"/>
</dbReference>
<feature type="chain" id="PRO_5046188081" description="Adhesin domain-containing protein" evidence="1">
    <location>
        <begin position="19"/>
        <end position="207"/>
    </location>
</feature>
<dbReference type="EMBL" id="JAEMEF010000001">
    <property type="protein sequence ID" value="MBL7558246.1"/>
    <property type="molecule type" value="Genomic_DNA"/>
</dbReference>
<comment type="caution">
    <text evidence="2">The sequence shown here is derived from an EMBL/GenBank/DDBJ whole genome shotgun (WGS) entry which is preliminary data.</text>
</comment>
<name>A0ABS1WGK2_9FLAO</name>